<dbReference type="Pfam" id="PF05559">
    <property type="entry name" value="DUF763"/>
    <property type="match status" value="1"/>
</dbReference>
<dbReference type="Proteomes" id="UP000244066">
    <property type="component" value="Unassembled WGS sequence"/>
</dbReference>
<gene>
    <name evidence="1" type="ORF">B9J98_04535</name>
</gene>
<comment type="caution">
    <text evidence="1">The sequence shown here is derived from an EMBL/GenBank/DDBJ whole genome shotgun (WGS) entry which is preliminary data.</text>
</comment>
<dbReference type="AlphaFoldDB" id="A0A2R7Y3D8"/>
<organism evidence="1 2">
    <name type="scientific">Candidatus Terraquivivens tikiterensis</name>
    <dbReference type="NCBI Taxonomy" id="1980982"/>
    <lineage>
        <taxon>Archaea</taxon>
        <taxon>Nitrososphaerota</taxon>
        <taxon>Candidatus Wolframiiraptoraceae</taxon>
        <taxon>Candidatus Terraquivivens</taxon>
    </lineage>
</organism>
<sequence length="382" mass="42851">MVPAKTGVAELPLHSGHAPSWLVERMRKLADAIVAVIVESYGTEEFLRRVSDPFWFQSFGCVLGFDWHSSGLTTVVTGVLREGLSFEKHGIMVAGGKGSKSKKTPEELKYALASYGFDEGRIEDLLRASRLSAKVDNALLQDGYDLYHHAMLVDEKGKWAVVQQGMNVTEGYARRYHWLGEAVKSFVVEPHSSIVSDSISYVVLNMTSRRSEGARKTSLDLACEPPSKLVRMINLLQKQESLTRWLGDDVPVAKIGEVPAYLRMPRRVNWDSLRKLYELQPRSYEELAEIRGVGPSTVRALALIASLVFGSEVDWRDPVKYSFAVGGKDGVPYPVSRRTMDEATKFLKEMLEAAELEREAKLDALRRLARVEQATMLEFTHD</sequence>
<dbReference type="PANTHER" id="PTHR38597">
    <property type="entry name" value="BLL3834 PROTEIN"/>
    <property type="match status" value="1"/>
</dbReference>
<protein>
    <recommendedName>
        <fullName evidence="3">DUF763 domain-containing protein</fullName>
    </recommendedName>
</protein>
<accession>A0A2R7Y3D8</accession>
<evidence type="ECO:0000313" key="1">
    <source>
        <dbReference type="EMBL" id="PUA32018.1"/>
    </source>
</evidence>
<dbReference type="PANTHER" id="PTHR38597:SF1">
    <property type="entry name" value="BLL3834 PROTEIN"/>
    <property type="match status" value="1"/>
</dbReference>
<dbReference type="EMBL" id="NDWU01000010">
    <property type="protein sequence ID" value="PUA32018.1"/>
    <property type="molecule type" value="Genomic_DNA"/>
</dbReference>
<reference evidence="1 2" key="1">
    <citation type="submission" date="2017-04" db="EMBL/GenBank/DDBJ databases">
        <title>Draft Aigarchaeota genome from a New Zealand hot spring.</title>
        <authorList>
            <person name="Reysenbach A.-L."/>
            <person name="Donaho J.A."/>
            <person name="Gerhart J."/>
            <person name="Kelley J.F."/>
            <person name="Kouba K."/>
            <person name="Podar M."/>
            <person name="Stott M."/>
        </authorList>
    </citation>
    <scope>NUCLEOTIDE SEQUENCE [LARGE SCALE GENOMIC DNA]</scope>
    <source>
        <strain evidence="1">NZ13_MG1</strain>
    </source>
</reference>
<evidence type="ECO:0000313" key="2">
    <source>
        <dbReference type="Proteomes" id="UP000244066"/>
    </source>
</evidence>
<dbReference type="InterPro" id="IPR008482">
    <property type="entry name" value="DUF763"/>
</dbReference>
<name>A0A2R7Y3D8_9ARCH</name>
<evidence type="ECO:0008006" key="3">
    <source>
        <dbReference type="Google" id="ProtNLM"/>
    </source>
</evidence>
<proteinExistence type="predicted"/>